<name>A0AAV6VYK8_9ARAC</name>
<dbReference type="PROSITE" id="PS50290">
    <property type="entry name" value="PI3_4_KINASE_3"/>
    <property type="match status" value="1"/>
</dbReference>
<dbReference type="PROSITE" id="PS51190">
    <property type="entry name" value="FATC"/>
    <property type="match status" value="1"/>
</dbReference>
<dbReference type="InterPro" id="IPR011009">
    <property type="entry name" value="Kinase-like_dom_sf"/>
</dbReference>
<reference evidence="17 18" key="1">
    <citation type="journal article" date="2022" name="Nat. Ecol. Evol.">
        <title>A masculinizing supergene underlies an exaggerated male reproductive morph in a spider.</title>
        <authorList>
            <person name="Hendrickx F."/>
            <person name="De Corte Z."/>
            <person name="Sonet G."/>
            <person name="Van Belleghem S.M."/>
            <person name="Kostlbacher S."/>
            <person name="Vangestel C."/>
        </authorList>
    </citation>
    <scope>NUCLEOTIDE SEQUENCE [LARGE SCALE GENOMIC DNA]</scope>
    <source>
        <strain evidence="17">W744_W776</strain>
    </source>
</reference>
<dbReference type="SUPFAM" id="SSF48371">
    <property type="entry name" value="ARM repeat"/>
    <property type="match status" value="2"/>
</dbReference>
<evidence type="ECO:0000256" key="4">
    <source>
        <dbReference type="ARBA" id="ARBA00018077"/>
    </source>
</evidence>
<keyword evidence="11" id="KW-0067">ATP-binding</keyword>
<dbReference type="Pfam" id="PF00454">
    <property type="entry name" value="PI3_PI4_kinase"/>
    <property type="match status" value="1"/>
</dbReference>
<dbReference type="GO" id="GO:0000723">
    <property type="term" value="P:telomere maintenance"/>
    <property type="evidence" value="ECO:0007669"/>
    <property type="project" value="TreeGrafter"/>
</dbReference>
<dbReference type="Pfam" id="PF08163">
    <property type="entry name" value="DNAPKcs_CC3"/>
    <property type="match status" value="1"/>
</dbReference>
<dbReference type="PROSITE" id="PS00915">
    <property type="entry name" value="PI3_4_KINASE_1"/>
    <property type="match status" value="1"/>
</dbReference>
<dbReference type="InterPro" id="IPR003151">
    <property type="entry name" value="PIK-rel_kinase_FAT"/>
</dbReference>
<evidence type="ECO:0000256" key="10">
    <source>
        <dbReference type="ARBA" id="ARBA00022777"/>
    </source>
</evidence>
<dbReference type="GO" id="GO:0005524">
    <property type="term" value="F:ATP binding"/>
    <property type="evidence" value="ECO:0007669"/>
    <property type="project" value="UniProtKB-KW"/>
</dbReference>
<keyword evidence="8" id="KW-0547">Nucleotide-binding</keyword>
<dbReference type="InterPro" id="IPR018936">
    <property type="entry name" value="PI3/4_kinase_CS"/>
</dbReference>
<keyword evidence="18" id="KW-1185">Reference proteome</keyword>
<evidence type="ECO:0000313" key="17">
    <source>
        <dbReference type="EMBL" id="KAG8200791.1"/>
    </source>
</evidence>
<dbReference type="Pfam" id="PF19704">
    <property type="entry name" value="DNAPKcs_CC5"/>
    <property type="match status" value="1"/>
</dbReference>
<dbReference type="InterPro" id="IPR050517">
    <property type="entry name" value="DDR_Repair_Kinase"/>
</dbReference>
<proteinExistence type="inferred from homology"/>
<accession>A0AAV6VYK8</accession>
<keyword evidence="9" id="KW-0227">DNA damage</keyword>
<dbReference type="Gene3D" id="1.10.1070.11">
    <property type="entry name" value="Phosphatidylinositol 3-/4-kinase, catalytic domain"/>
    <property type="match status" value="1"/>
</dbReference>
<protein>
    <recommendedName>
        <fullName evidence="4">DNA-dependent protein kinase catalytic subunit</fullName>
        <ecNumber evidence="3">2.7.11.1</ecNumber>
    </recommendedName>
</protein>
<dbReference type="InterPro" id="IPR012582">
    <property type="entry name" value="DNAPKcs_CC3"/>
</dbReference>
<organism evidence="17 18">
    <name type="scientific">Oedothorax gibbosus</name>
    <dbReference type="NCBI Taxonomy" id="931172"/>
    <lineage>
        <taxon>Eukaryota</taxon>
        <taxon>Metazoa</taxon>
        <taxon>Ecdysozoa</taxon>
        <taxon>Arthropoda</taxon>
        <taxon>Chelicerata</taxon>
        <taxon>Arachnida</taxon>
        <taxon>Araneae</taxon>
        <taxon>Araneomorphae</taxon>
        <taxon>Entelegynae</taxon>
        <taxon>Araneoidea</taxon>
        <taxon>Linyphiidae</taxon>
        <taxon>Erigoninae</taxon>
        <taxon>Oedothorax</taxon>
    </lineage>
</organism>
<evidence type="ECO:0000256" key="13">
    <source>
        <dbReference type="ARBA" id="ARBA00023242"/>
    </source>
</evidence>
<evidence type="ECO:0000256" key="2">
    <source>
        <dbReference type="ARBA" id="ARBA00011031"/>
    </source>
</evidence>
<dbReference type="PROSITE" id="PS51189">
    <property type="entry name" value="FAT"/>
    <property type="match status" value="1"/>
</dbReference>
<dbReference type="InterPro" id="IPR016024">
    <property type="entry name" value="ARM-type_fold"/>
</dbReference>
<dbReference type="InterPro" id="IPR046804">
    <property type="entry name" value="DNA-PKcs_N"/>
</dbReference>
<dbReference type="InterPro" id="IPR000403">
    <property type="entry name" value="PI3/4_kinase_cat_dom"/>
</dbReference>
<evidence type="ECO:0000256" key="11">
    <source>
        <dbReference type="ARBA" id="ARBA00022840"/>
    </source>
</evidence>
<dbReference type="Pfam" id="PF02260">
    <property type="entry name" value="FATC"/>
    <property type="match status" value="1"/>
</dbReference>
<dbReference type="PANTHER" id="PTHR11139:SF68">
    <property type="entry name" value="DNA-DEPENDENT PROTEIN KINASE CATALYTIC SUBUNIT"/>
    <property type="match status" value="1"/>
</dbReference>
<keyword evidence="13" id="KW-0539">Nucleus</keyword>
<dbReference type="EMBL" id="JAFNEN010000013">
    <property type="protein sequence ID" value="KAG8200791.1"/>
    <property type="molecule type" value="Genomic_DNA"/>
</dbReference>
<dbReference type="GO" id="GO:0005730">
    <property type="term" value="C:nucleolus"/>
    <property type="evidence" value="ECO:0007669"/>
    <property type="project" value="UniProtKB-SubCell"/>
</dbReference>
<keyword evidence="5" id="KW-0723">Serine/threonine-protein kinase</keyword>
<dbReference type="Gene3D" id="3.30.1010.10">
    <property type="entry name" value="Phosphatidylinositol 3-kinase Catalytic Subunit, Chain A, domain 4"/>
    <property type="match status" value="1"/>
</dbReference>
<dbReference type="Pfam" id="PF20500">
    <property type="entry name" value="DNA-PKcs_N"/>
    <property type="match status" value="1"/>
</dbReference>
<dbReference type="InterPro" id="IPR046803">
    <property type="entry name" value="DNAPKcs_CC1-2"/>
</dbReference>
<sequence length="4102" mass="470233">MGEIIDLIRRQLETLNATGCVASNSTRSSNEGTISDIIKTIRDNYINYNFKQQDREIVNAHLLSEEEGILGFLKSILLFKEFYSIKKECFKLLYDIMNESKSLAEEYGHVIMAIGLLYVKHIVPAELKKQVLVTLSMVLETCHGCHTDNRIDVKSLVEDLFFQLSLGSKLTATVKEEILKLIGFVAHYFPQEFIPYQERVLDMYLQELKLQMNAKAKATNYNTVSGCLSGLKEYLYNFSVLYSEETEKSFLIFDVSRKVASNTAFKFSSNKAGLHLLAAHAPQFGLCVFENCIELYCDLMEWIDRDNREMQKLGREAVVSILKVTSEMVLSQFEENENYCKKVFKYFMNQFREIFLTSTKPKELQIAVIGYGLFAGPCKLCLSGSEVKTMLQNVIQKCEYEFLSENGVDDKILDLSCYVESLSSIVNVIEYIPENTIFSLEKITVYQIDKFPKVPTAYNFIASKAIIRMLLSVQSKRESFVGFLTQIVYQGIVKTCSHPVIVEAEALKDKASVNGDNLNQYEPKSSMKIVTYKDYIDMWKTMLNVVKLKELNSLGIPLEHRQQLMESIYDEIIRSSLSLLSKLDLSMKQSLEKDKEDSEEEASNISSDPLHGLLPNNMVDYYIFINLVDFLRDLLTDTCTKLFTKWVFVFGKEIIFLAAKHSYHSGFYKLVSLTFEICSQIEFFKDFHPSTNNSLSRSSKLSEAKSFHLFSKFVREVSVRQQQFKGDLLASGLQVMLTLPIEIVLQEMNVLVPALEGAFKLGMSYLPLASAAISALEKWSENIPLETMKPHYSQILPHLNDYLLASGIQEGSAVAEKVKKQNINKAQKMSTELSKRFKKQENTIEDPAWLRIQHKIIRFLGRLGENNMALLEKSYKQLDEKAIAWDTLYCQHLKYSVPFVDMKLDIYFDDFLPRILEIATKSSVRQVKVAACETLHSLVLFMIGRGSILSGKMQEQFSMEALYKKLFPGLLELACDVEQVTNQLYRPLVLQMIHWFSYSKVAKSRETSVILLSLWDGVTNQQNAALRDFSALCLKEFFVWSIKQTAKGEKAKATENLLNKLHSFSLHPNPFKRMGAALTFNNIYAIFREEEILVKEYTIQLLVQFVDSLAIAHTDDISLGTQKQCLDALNHIEKILVYKHNWLVETTENRKKPECLEEANLKSVIYWLLRQIGCIQTECRHKCMGLAAKLAPFVPGFKSMTFLLITYKRHNKNIIEDVFENVLQNFAQSQFNDQISFKSVVFWLEALQTSMECYQWAFSKQLMLQNELQETQYSSMVFSVKIFKAIEYFIENLSKNSLMGLGNRENRGHQEDVFSAEEVLKFNKIKCTVLVRLLHFVVSVFDPDAKWFHDQFYKVVWSSSLWEIIMLCVVDPTVLGFDITDVDVSTQLPNEVSIVIKKCLRRSDFKEFCLKYIHHKAEYNILKLIPISLQDTKTNYSHLMQLMGGYELLINNGLEVSDIFKDSENNQIISSFLDTIWNDSVTTDGLTVKKVGLSPSAFILAEKMLSLCYHLGLKVDEITQRLLKTHMSAKDSKLNKEKGLLLFNIFAESICTFASETPHDFLKSAVSFLNTSTFSEISILLKFVDYVSSTKILRRKHGPGVIEAFLSCWENIISWSQAHPDTDSAYLVLSIITKLLMIDSKVALNLSGKYSISLFPTYISLLRMQDTSMPFIVTALEALPFFLEESPDAATLRACIEEMMAVRFPLQSTELLAGSSAYHTYISAIKRLLMALSLTGCDFLLEILALFFCKESHILEEDFKRSLVQMIKGKDPRHHQKFADTIFALFRPSNLDLCCTVGLNLSDKVMLYILQNIKISPLINFYSTHITAIMSNVKESTTIITAMKDLFLMRKIANFKLLQLMYQNLTKDLLNTNESQIVEKYLGKKPEKGNELTREIISLCLEFKRTSYETEPEHKELLRKLNCARYNVLIAVFSCVTNDLKFYDSYAFKETSPKNEFIWERIIDVDSKLTFEMEIDPATSRKNKFISLRHSLRNGSSEVENEMEQNDLPSSLQLLGSENLGMSSLAEDVSKFVFSTTEPAFTNGGGEKSTDVKTTVKHFEGSFINEVIELEDDELNRHECMAPLCCLLQHMKKHDLIPEESVMVDSSPKWLSCIIQTLQDGKTSENVKLFLGRLIINNAKILQPFAKFLIEPMLDLIIMGTAGFTLNYYILDVILTLLSWAPAAIPEKNGIPKASEVLKFIITNCEHSRKDIFRNNLEIIKTMLECWKSGLVIPYNLIYEKMKDPNLESRKNVCGIQLLGVVLSCDFPPYDIENEASEQSYLSILLKNISYKYKEVYGSASEVIALALRNILKNSENVQNHSFFKNVVHELDVLKNKGHDKFLYCLSKVHLGCPAVADKFIPKLLSLYPTVHGSFKNYVLEILYSRVKDMKNAYQELKYIDLFEGLEKKAEITQLLSLQILEKLLPDLSCDDILHILPDLVVIHNQPSSSSRLALYRILFVLFEKYSGKDGAKEKEIARYAQDTLLIGLADSDPAIRLTVDNFWSDEKRLPKGTKDRLIALMKNMYSPLTEESFLQYSTFLLLERTSHSPDYKRTIFEHPLSQCNFQAYKIQTSARSRHMIMSPLFTETVSNSTFSSLMSMEATFDQDMKLRATQHDVQFSETMEVDEDIKKMDTYNWLTGTADTFAMQDFSSESGYGSFASTLTKSHLIANKGDLKLSGRGLPNASIKSDEKKYQKSPAQMLRRRFLKDNRQNDSEAFARQELRRQDRRKELQKDQRSHRDAQVVMYRQYRIGELPDIQISNSAIIQPIQALAMHDTIIAKLLLRSLLTAVCKSVEEEFPEGFRDFNSEIAMCFENILCQSSMYMPYVISFCLESLYQLPDLRYDEEAVFNACIRSSQQSIGILLLEAKVSDDFEPACKKKRTNSHGEALCKGLSEAVWMKLAELYRSIDAYDVANGIFSIRFGYTEESRRALQHECSGQYFEAVVLYNQLYDKTGEQAQGEKDFWDKSILSCFNKLCRWDDLEKSVISRFPGIDSPDLQSTQLWQDPYMKENYLPYLIRSKMKKLLEGKKDNFLLKFFDVARQEEETKVYVENHFSEQLALLYICQDQFDIAKHYSSSALNRFLKEWQNLSPLAVEMQHAHLQHLVKYVELDDFLELIRKNKFVDTSYTVNVLKIWQKRFPNSIDSVEIWDDVITNRHLFMSKLEKNMPSQTEKMDLSESLQIDSGSMDNDSQEEFDFNKLTSVTSVYNKLSIAENCAAQGNFSVAIKMLKSIYKSKDKKALDGDMWSNYIISYCSINNKRCHFVPEEKLNILLTSWEQLNKLEIRCGESVSQKKLHSQTFELLAKMFMKNEIEPSSITSEHKKKILEISQGKSEQTQVISTILDQSFSCLKSIIQSTDLITNPDCEIEANRKNRASAYIELANFCNRYLTKDTVHGYSPQSIPSFSEFPKVLIESLLDALKLGSREATILFPRLLQIIETYPSCLEIFKERISKMPCWLFIGWIDQMVALLDKPEGEAVHEIVENIALSYPNAIVYAFHLSYKSYDFSKCEKGPYNKVFVEKIKSTLEKHTLITDFVSALEHLSVPSIYFKDYVVELVRLISIKAEESDIKLCFKTMCNALLEVPDDSVCRSVPIGPVQKKFTEEMKSQVFDVCGADGSKLVQRSNSKKMIDQLQKLIPVAKGIDDKASKLAEVSPWLSEFQQWKYSSQIEIPGQYSGKSKPLPEYHVKVAGFDEKILVLSSVASPRRITIRGNDEKEYKILVKSGEDLRQDARIQQMFSVMNEIYAGDVNCAKRRLGLHTYKVVPLSNRLGIIEWVDNTTVLMDFIKDGMSEIERKKCVPPKVPINMWQSEFNKWANPGKSRKFGEVYSNIYLNKTREECLRKYEDLVNMVPKSLLLKSFLKLSSSPEAFVVLRTKFAQSHAVICLSHWITGIGDRHLGNFLIDKSSGCEIGIDFGHAFGSATQFLAVPELLPFRLTPQYLQLMAPMGVKGIYEATMVHALSAIRDKKDLLLSVMDIFIKEPTLDWKVQANKQLQGMGIDPQEKKDDWFPQQRITIARRKLEGYNPCRIISKELELGHKSNPAFEKMKAVCLGDPENEVRANMKKSDLTVQEQVDCLINMATDPHASLLIYFGWNPWI</sequence>
<dbReference type="GO" id="GO:0006303">
    <property type="term" value="P:double-strand break repair via nonhomologous end joining"/>
    <property type="evidence" value="ECO:0007669"/>
    <property type="project" value="InterPro"/>
</dbReference>
<dbReference type="InterPro" id="IPR037706">
    <property type="entry name" value="DNA-PK_dom"/>
</dbReference>
<feature type="domain" description="FAT" evidence="15">
    <location>
        <begin position="2849"/>
        <end position="3507"/>
    </location>
</feature>
<keyword evidence="7" id="KW-0808">Transferase</keyword>
<dbReference type="SMART" id="SM00146">
    <property type="entry name" value="PI3Kc"/>
    <property type="match status" value="1"/>
</dbReference>
<dbReference type="Pfam" id="PF02259">
    <property type="entry name" value="FAT"/>
    <property type="match status" value="1"/>
</dbReference>
<evidence type="ECO:0000256" key="7">
    <source>
        <dbReference type="ARBA" id="ARBA00022679"/>
    </source>
</evidence>
<dbReference type="Proteomes" id="UP000827092">
    <property type="component" value="Unassembled WGS sequence"/>
</dbReference>
<dbReference type="InterPro" id="IPR014009">
    <property type="entry name" value="PIK_FAT"/>
</dbReference>
<dbReference type="PANTHER" id="PTHR11139">
    <property type="entry name" value="ATAXIA TELANGIECTASIA MUTATED ATM -RELATED"/>
    <property type="match status" value="1"/>
</dbReference>
<keyword evidence="6" id="KW-0597">Phosphoprotein</keyword>
<keyword evidence="12" id="KW-0234">DNA repair</keyword>
<evidence type="ECO:0000313" key="18">
    <source>
        <dbReference type="Proteomes" id="UP000827092"/>
    </source>
</evidence>
<evidence type="ECO:0000259" key="16">
    <source>
        <dbReference type="PROSITE" id="PS51190"/>
    </source>
</evidence>
<dbReference type="InterPro" id="IPR003152">
    <property type="entry name" value="FATC_dom"/>
</dbReference>
<evidence type="ECO:0000256" key="6">
    <source>
        <dbReference type="ARBA" id="ARBA00022553"/>
    </source>
</evidence>
<comment type="subcellular location">
    <subcellularLocation>
        <location evidence="1">Nucleus</location>
        <location evidence="1">Nucleolus</location>
    </subcellularLocation>
</comment>
<comment type="caution">
    <text evidence="17">The sequence shown here is derived from an EMBL/GenBank/DDBJ whole genome shotgun (WGS) entry which is preliminary data.</text>
</comment>
<keyword evidence="10" id="KW-0418">Kinase</keyword>
<evidence type="ECO:0000259" key="14">
    <source>
        <dbReference type="PROSITE" id="PS50290"/>
    </source>
</evidence>
<evidence type="ECO:0000256" key="1">
    <source>
        <dbReference type="ARBA" id="ARBA00004604"/>
    </source>
</evidence>
<evidence type="ECO:0000256" key="9">
    <source>
        <dbReference type="ARBA" id="ARBA00022763"/>
    </source>
</evidence>
<evidence type="ECO:0000256" key="8">
    <source>
        <dbReference type="ARBA" id="ARBA00022741"/>
    </source>
</evidence>
<feature type="domain" description="PI3K/PI4K catalytic" evidence="14">
    <location>
        <begin position="3696"/>
        <end position="4030"/>
    </location>
</feature>
<dbReference type="SUPFAM" id="SSF56112">
    <property type="entry name" value="Protein kinase-like (PK-like)"/>
    <property type="match status" value="1"/>
</dbReference>
<dbReference type="InterPro" id="IPR045581">
    <property type="entry name" value="DNAPKcs_CC5"/>
</dbReference>
<dbReference type="Pfam" id="PF20502">
    <property type="entry name" value="DNAPKcs_CC1-2"/>
    <property type="match status" value="1"/>
</dbReference>
<evidence type="ECO:0000256" key="12">
    <source>
        <dbReference type="ARBA" id="ARBA00023204"/>
    </source>
</evidence>
<dbReference type="SMART" id="SM01344">
    <property type="entry name" value="NUC194"/>
    <property type="match status" value="1"/>
</dbReference>
<evidence type="ECO:0000256" key="5">
    <source>
        <dbReference type="ARBA" id="ARBA00022527"/>
    </source>
</evidence>
<dbReference type="InterPro" id="IPR036940">
    <property type="entry name" value="PI3/4_kinase_cat_sf"/>
</dbReference>
<evidence type="ECO:0000259" key="15">
    <source>
        <dbReference type="PROSITE" id="PS51189"/>
    </source>
</evidence>
<gene>
    <name evidence="17" type="ORF">JTE90_006373</name>
</gene>
<evidence type="ECO:0000256" key="3">
    <source>
        <dbReference type="ARBA" id="ARBA00012513"/>
    </source>
</evidence>
<dbReference type="SMART" id="SM01343">
    <property type="entry name" value="FATC"/>
    <property type="match status" value="1"/>
</dbReference>
<dbReference type="GO" id="GO:0004677">
    <property type="term" value="F:DNA-dependent protein kinase activity"/>
    <property type="evidence" value="ECO:0007669"/>
    <property type="project" value="InterPro"/>
</dbReference>
<feature type="domain" description="FATC" evidence="16">
    <location>
        <begin position="4070"/>
        <end position="4102"/>
    </location>
</feature>
<dbReference type="EC" id="2.7.11.1" evidence="3"/>
<dbReference type="CDD" id="cd05172">
    <property type="entry name" value="PIKKc_DNA-PK"/>
    <property type="match status" value="1"/>
</dbReference>
<comment type="similarity">
    <text evidence="2">Belongs to the PI3/PI4-kinase family.</text>
</comment>